<dbReference type="InterPro" id="IPR004960">
    <property type="entry name" value="LipA_acyltrans"/>
</dbReference>
<dbReference type="CDD" id="cd07984">
    <property type="entry name" value="LPLAT_LABLAT-like"/>
    <property type="match status" value="1"/>
</dbReference>
<accession>A0ABX7BMD1</accession>
<feature type="region of interest" description="Disordered" evidence="7">
    <location>
        <begin position="1"/>
        <end position="25"/>
    </location>
</feature>
<evidence type="ECO:0000256" key="6">
    <source>
        <dbReference type="ARBA" id="ARBA00023315"/>
    </source>
</evidence>
<evidence type="ECO:0000313" key="8">
    <source>
        <dbReference type="EMBL" id="QQQ18724.1"/>
    </source>
</evidence>
<reference evidence="8 9" key="1">
    <citation type="submission" date="2021-01" db="EMBL/GenBank/DDBJ databases">
        <title>Brevundimonas vitis sp. nov., an bacterium isolated from grape (Vitis vinifera).</title>
        <authorList>
            <person name="Jiang L."/>
            <person name="Lee J."/>
        </authorList>
    </citation>
    <scope>NUCLEOTIDE SEQUENCE [LARGE SCALE GENOMIC DNA]</scope>
    <source>
        <strain evidence="8 9">GRTSA-9</strain>
    </source>
</reference>
<dbReference type="GO" id="GO:0016746">
    <property type="term" value="F:acyltransferase activity"/>
    <property type="evidence" value="ECO:0007669"/>
    <property type="project" value="UniProtKB-KW"/>
</dbReference>
<dbReference type="Proteomes" id="UP000595448">
    <property type="component" value="Chromosome"/>
</dbReference>
<dbReference type="EMBL" id="CP067977">
    <property type="protein sequence ID" value="QQQ18724.1"/>
    <property type="molecule type" value="Genomic_DNA"/>
</dbReference>
<evidence type="ECO:0000256" key="4">
    <source>
        <dbReference type="ARBA" id="ARBA00022679"/>
    </source>
</evidence>
<comment type="subcellular location">
    <subcellularLocation>
        <location evidence="1">Cell inner membrane</location>
    </subcellularLocation>
</comment>
<gene>
    <name evidence="8" type="ORF">JIP62_00805</name>
</gene>
<proteinExistence type="predicted"/>
<evidence type="ECO:0000256" key="1">
    <source>
        <dbReference type="ARBA" id="ARBA00004533"/>
    </source>
</evidence>
<name>A0ABX7BMD1_9CAUL</name>
<keyword evidence="2" id="KW-1003">Cell membrane</keyword>
<dbReference type="PANTHER" id="PTHR30606">
    <property type="entry name" value="LIPID A BIOSYNTHESIS LAUROYL ACYLTRANSFERASE"/>
    <property type="match status" value="1"/>
</dbReference>
<dbReference type="Pfam" id="PF03279">
    <property type="entry name" value="Lip_A_acyltrans"/>
    <property type="match status" value="1"/>
</dbReference>
<evidence type="ECO:0000256" key="7">
    <source>
        <dbReference type="SAM" id="MobiDB-lite"/>
    </source>
</evidence>
<evidence type="ECO:0000256" key="5">
    <source>
        <dbReference type="ARBA" id="ARBA00023136"/>
    </source>
</evidence>
<evidence type="ECO:0000256" key="3">
    <source>
        <dbReference type="ARBA" id="ARBA00022519"/>
    </source>
</evidence>
<evidence type="ECO:0000256" key="2">
    <source>
        <dbReference type="ARBA" id="ARBA00022475"/>
    </source>
</evidence>
<evidence type="ECO:0000313" key="9">
    <source>
        <dbReference type="Proteomes" id="UP000595448"/>
    </source>
</evidence>
<sequence>MAGSPLPGEGEATMPRGAGTDRATEGRSWRQDVIWRIEAVAFAGFIGLMRLLGLERASALGGALLRTLGPVTGTHRTVTRNLRIAFPDMDAGAREALARDAWEQTGRSFAETAVMDQLTPASGRIEIVGAERLAAIRDSGRPVVFVSGHLANFEVMAACIMAAGVKCQITYRPTNNPYVDRQVRAARARYGVQLFAPKGGDGARELLAGLGRGESVALMNDQKFNEGPEVTFFDQPVNAAPGPTRLALRFGTVLQPVSVVRLPGVRFRFVVHDPIEVASTGDRPADIVRGVQAVTRFVEDRVREHPVDWFWVHKRWPDRVYAALDAPSAAGST</sequence>
<protein>
    <submittedName>
        <fullName evidence="8">Lipid A biosynthesis acyltransferase</fullName>
    </submittedName>
</protein>
<keyword evidence="6 8" id="KW-0012">Acyltransferase</keyword>
<dbReference type="PANTHER" id="PTHR30606:SF10">
    <property type="entry name" value="PHOSPHATIDYLINOSITOL MANNOSIDE ACYLTRANSFERASE"/>
    <property type="match status" value="1"/>
</dbReference>
<keyword evidence="9" id="KW-1185">Reference proteome</keyword>
<organism evidence="8 9">
    <name type="scientific">Brevundimonas vitisensis</name>
    <dbReference type="NCBI Taxonomy" id="2800818"/>
    <lineage>
        <taxon>Bacteria</taxon>
        <taxon>Pseudomonadati</taxon>
        <taxon>Pseudomonadota</taxon>
        <taxon>Alphaproteobacteria</taxon>
        <taxon>Caulobacterales</taxon>
        <taxon>Caulobacteraceae</taxon>
        <taxon>Brevundimonas</taxon>
    </lineage>
</organism>
<keyword evidence="5" id="KW-0472">Membrane</keyword>
<keyword evidence="3" id="KW-0997">Cell inner membrane</keyword>
<keyword evidence="4" id="KW-0808">Transferase</keyword>